<protein>
    <recommendedName>
        <fullName evidence="1">N-acetyltransferase domain-containing protein</fullName>
    </recommendedName>
</protein>
<gene>
    <name evidence="2" type="ORF">BCR35DRAFT_304700</name>
</gene>
<dbReference type="InterPro" id="IPR000182">
    <property type="entry name" value="GNAT_dom"/>
</dbReference>
<keyword evidence="3" id="KW-1185">Reference proteome</keyword>
<organism evidence="2 3">
    <name type="scientific">Leucosporidium creatinivorum</name>
    <dbReference type="NCBI Taxonomy" id="106004"/>
    <lineage>
        <taxon>Eukaryota</taxon>
        <taxon>Fungi</taxon>
        <taxon>Dikarya</taxon>
        <taxon>Basidiomycota</taxon>
        <taxon>Pucciniomycotina</taxon>
        <taxon>Microbotryomycetes</taxon>
        <taxon>Leucosporidiales</taxon>
        <taxon>Leucosporidium</taxon>
    </lineage>
</organism>
<dbReference type="AlphaFoldDB" id="A0A1Y2F5Y2"/>
<dbReference type="EMBL" id="MCGR01000027">
    <property type="protein sequence ID" value="ORY79301.1"/>
    <property type="molecule type" value="Genomic_DNA"/>
</dbReference>
<dbReference type="InterPro" id="IPR016181">
    <property type="entry name" value="Acyl_CoA_acyltransferase"/>
</dbReference>
<evidence type="ECO:0000313" key="3">
    <source>
        <dbReference type="Proteomes" id="UP000193467"/>
    </source>
</evidence>
<comment type="caution">
    <text evidence="2">The sequence shown here is derived from an EMBL/GenBank/DDBJ whole genome shotgun (WGS) entry which is preliminary data.</text>
</comment>
<dbReference type="Gene3D" id="3.40.630.30">
    <property type="match status" value="1"/>
</dbReference>
<dbReference type="CDD" id="cd04301">
    <property type="entry name" value="NAT_SF"/>
    <property type="match status" value="1"/>
</dbReference>
<dbReference type="InParanoid" id="A0A1Y2F5Y2"/>
<reference evidence="2 3" key="1">
    <citation type="submission" date="2016-07" db="EMBL/GenBank/DDBJ databases">
        <title>Pervasive Adenine N6-methylation of Active Genes in Fungi.</title>
        <authorList>
            <consortium name="DOE Joint Genome Institute"/>
            <person name="Mondo S.J."/>
            <person name="Dannebaum R.O."/>
            <person name="Kuo R.C."/>
            <person name="Labutti K."/>
            <person name="Haridas S."/>
            <person name="Kuo A."/>
            <person name="Salamov A."/>
            <person name="Ahrendt S.R."/>
            <person name="Lipzen A."/>
            <person name="Sullivan W."/>
            <person name="Andreopoulos W.B."/>
            <person name="Clum A."/>
            <person name="Lindquist E."/>
            <person name="Daum C."/>
            <person name="Ramamoorthy G.K."/>
            <person name="Gryganskyi A."/>
            <person name="Culley D."/>
            <person name="Magnuson J.K."/>
            <person name="James T.Y."/>
            <person name="O'Malley M.A."/>
            <person name="Stajich J.E."/>
            <person name="Spatafora J.W."/>
            <person name="Visel A."/>
            <person name="Grigoriev I.V."/>
        </authorList>
    </citation>
    <scope>NUCLEOTIDE SEQUENCE [LARGE SCALE GENOMIC DNA]</scope>
    <source>
        <strain evidence="2 3">62-1032</strain>
    </source>
</reference>
<accession>A0A1Y2F5Y2</accession>
<evidence type="ECO:0000259" key="1">
    <source>
        <dbReference type="PROSITE" id="PS51186"/>
    </source>
</evidence>
<dbReference type="STRING" id="106004.A0A1Y2F5Y2"/>
<dbReference type="SUPFAM" id="SSF55729">
    <property type="entry name" value="Acyl-CoA N-acyltransferases (Nat)"/>
    <property type="match status" value="1"/>
</dbReference>
<proteinExistence type="predicted"/>
<evidence type="ECO:0000313" key="2">
    <source>
        <dbReference type="EMBL" id="ORY79301.1"/>
    </source>
</evidence>
<dbReference type="GO" id="GO:0016747">
    <property type="term" value="F:acyltransferase activity, transferring groups other than amino-acyl groups"/>
    <property type="evidence" value="ECO:0007669"/>
    <property type="project" value="InterPro"/>
</dbReference>
<feature type="domain" description="N-acetyltransferase" evidence="1">
    <location>
        <begin position="55"/>
        <end position="219"/>
    </location>
</feature>
<dbReference type="PROSITE" id="PS51186">
    <property type="entry name" value="GNAT"/>
    <property type="match status" value="1"/>
</dbReference>
<sequence>MSSYGIAQDPIILTHRMPRPLYDERGRLINSDEYDEFDEFWWLKTVRYDISLGGKDIGSLAFWVIELEEIRDRFYGEMDGPSQECMEFGFTLFDEHGNFKASKFRNEGTGAWGKEVDDDYIVYLQDIYIEEAYRGRGIATKVLENMWKLPEIAYAFNLDFVFAWPTPRTTVKLTKAEWVEQRERLIKLFRSVGFRRIGNTVHFCLAKDPHHFSKQVPIDQDAPHLEPSTYAEAQAADKESSEAFMAMLKQWGVPGYT</sequence>
<dbReference type="Proteomes" id="UP000193467">
    <property type="component" value="Unassembled WGS sequence"/>
</dbReference>
<dbReference type="OrthoDB" id="2535684at2759"/>
<name>A0A1Y2F5Y2_9BASI</name>